<feature type="signal peptide" evidence="5">
    <location>
        <begin position="1"/>
        <end position="22"/>
    </location>
</feature>
<dbReference type="InterPro" id="IPR011043">
    <property type="entry name" value="Gal_Oxase/kelch_b-propeller"/>
</dbReference>
<dbReference type="GO" id="GO:1902929">
    <property type="term" value="C:plasma membrane of growing cell tip"/>
    <property type="evidence" value="ECO:0007669"/>
    <property type="project" value="TreeGrafter"/>
</dbReference>
<dbReference type="SUPFAM" id="SSF50044">
    <property type="entry name" value="SH3-domain"/>
    <property type="match status" value="1"/>
</dbReference>
<reference evidence="7" key="1">
    <citation type="submission" date="2021-03" db="EMBL/GenBank/DDBJ databases">
        <title>Draft genome sequence of rust myrtle Austropuccinia psidii MF-1, a brazilian biotype.</title>
        <authorList>
            <person name="Quecine M.C."/>
            <person name="Pachon D.M.R."/>
            <person name="Bonatelli M.L."/>
            <person name="Correr F.H."/>
            <person name="Franceschini L.M."/>
            <person name="Leite T.F."/>
            <person name="Margarido G.R.A."/>
            <person name="Almeida C.A."/>
            <person name="Ferrarezi J.A."/>
            <person name="Labate C.A."/>
        </authorList>
    </citation>
    <scope>NUCLEOTIDE SEQUENCE</scope>
    <source>
        <strain evidence="7">MF-1</strain>
    </source>
</reference>
<dbReference type="InterPro" id="IPR048266">
    <property type="entry name" value="Rax2-like_second"/>
</dbReference>
<comment type="caution">
    <text evidence="7">The sequence shown here is derived from an EMBL/GenBank/DDBJ whole genome shotgun (WGS) entry which is preliminary data.</text>
</comment>
<evidence type="ECO:0000256" key="2">
    <source>
        <dbReference type="PROSITE-ProRule" id="PRU00192"/>
    </source>
</evidence>
<evidence type="ECO:0000313" key="8">
    <source>
        <dbReference type="Proteomes" id="UP000765509"/>
    </source>
</evidence>
<dbReference type="EMBL" id="AVOT02003166">
    <property type="protein sequence ID" value="MBW0472681.1"/>
    <property type="molecule type" value="Genomic_DNA"/>
</dbReference>
<name>A0A9Q3BUK3_9BASI</name>
<evidence type="ECO:0000256" key="4">
    <source>
        <dbReference type="SAM" id="Phobius"/>
    </source>
</evidence>
<dbReference type="InterPro" id="IPR011047">
    <property type="entry name" value="Quinoprotein_ADH-like_sf"/>
</dbReference>
<dbReference type="Pfam" id="PF00018">
    <property type="entry name" value="SH3_1"/>
    <property type="match status" value="1"/>
</dbReference>
<evidence type="ECO:0000256" key="3">
    <source>
        <dbReference type="SAM" id="MobiDB-lite"/>
    </source>
</evidence>
<dbReference type="PROSITE" id="PS50002">
    <property type="entry name" value="SH3"/>
    <property type="match status" value="1"/>
</dbReference>
<feature type="transmembrane region" description="Helical" evidence="4">
    <location>
        <begin position="1280"/>
        <end position="1307"/>
    </location>
</feature>
<accession>A0A9Q3BUK3</accession>
<dbReference type="InterPro" id="IPR001452">
    <property type="entry name" value="SH3_domain"/>
</dbReference>
<feature type="chain" id="PRO_5040364769" description="SH3 domain-containing protein" evidence="5">
    <location>
        <begin position="23"/>
        <end position="1489"/>
    </location>
</feature>
<dbReference type="InterPro" id="IPR024982">
    <property type="entry name" value="Rax2-like_C"/>
</dbReference>
<feature type="compositionally biased region" description="Low complexity" evidence="3">
    <location>
        <begin position="91"/>
        <end position="111"/>
    </location>
</feature>
<feature type="region of interest" description="Disordered" evidence="3">
    <location>
        <begin position="91"/>
        <end position="116"/>
    </location>
</feature>
<evidence type="ECO:0000259" key="6">
    <source>
        <dbReference type="PROSITE" id="PS50002"/>
    </source>
</evidence>
<keyword evidence="1 2" id="KW-0728">SH3 domain</keyword>
<dbReference type="CDD" id="cd00174">
    <property type="entry name" value="SH3"/>
    <property type="match status" value="1"/>
</dbReference>
<feature type="domain" description="SH3" evidence="6">
    <location>
        <begin position="1433"/>
        <end position="1489"/>
    </location>
</feature>
<keyword evidence="4" id="KW-0472">Membrane</keyword>
<organism evidence="7 8">
    <name type="scientific">Austropuccinia psidii MF-1</name>
    <dbReference type="NCBI Taxonomy" id="1389203"/>
    <lineage>
        <taxon>Eukaryota</taxon>
        <taxon>Fungi</taxon>
        <taxon>Dikarya</taxon>
        <taxon>Basidiomycota</taxon>
        <taxon>Pucciniomycotina</taxon>
        <taxon>Pucciniomycetes</taxon>
        <taxon>Pucciniales</taxon>
        <taxon>Sphaerophragmiaceae</taxon>
        <taxon>Austropuccinia</taxon>
    </lineage>
</organism>
<keyword evidence="4" id="KW-0812">Transmembrane</keyword>
<dbReference type="PANTHER" id="PTHR31778">
    <property type="entry name" value="BUD SITE SELECTION PROTEIN RAX2"/>
    <property type="match status" value="1"/>
</dbReference>
<evidence type="ECO:0000256" key="5">
    <source>
        <dbReference type="SAM" id="SignalP"/>
    </source>
</evidence>
<dbReference type="SUPFAM" id="SSF50998">
    <property type="entry name" value="Quinoprotein alcohol dehydrogenase-like"/>
    <property type="match status" value="1"/>
</dbReference>
<keyword evidence="4" id="KW-1133">Transmembrane helix</keyword>
<sequence length="1489" mass="159359">MIKMKFIKILFLFLKIISKSSSSSSATNDNPEALNNLSHLIDWSSLGQVALFGSFSSLTIFNSTDFQQDQKIKSSNSSILFSHSIKSLLSKNSSSSSSSSSKSSSNSNSNLPQILTTTNPNGRILTICSTSNKIFIGGQFDSLSSIPNTNNIGYFDLSSNSIKPLSTSINLFGTIHSLTCSNDNQIFIGGEFSNPLNNNSNNLIAWSTSSGYQSISNSSPLIFNGPIYSLNHLISPSGQSLILGGRFAIPTSINPQSLNLINNLTSDPHSTFSLSTSLNPIPLSHQATWSGSPASLSHDYQSPNVLYCPSGPDGPKNSWEINPAFDNGMLTLTLGTSVNAGGIRIANSFTNGGGTAGFHIISLPNNQILNLTFLNPVTKQIDSCQTNCTLSRDLKIGYQDFLFPLNTIITGIQFIINSKYGNSAGLHLVQLLSPGNIAYAVQNLNHPNNGSFCNTGIGAFVNPINVSTTGSWKSISVPTNLPGTIQPILFTSIPSGTTPDNGPSLTWSMSVPRSGNYNLLLQIPGCSNLGDCSTRSTLSVTISCPGINSKTITIDNHNHNLDNQSLNIFNGTLPIGPGLTVTIKLANPIDQSSSGSIAIDQLILQAHSSSLSTNFGTPANGLYELILTGNGAFGDGSISQDSTNSNDSLSTAIDQLGVTLKPDSIVRTISNDNQIIFVGGDQLSVFNGPSAIATNNLTVPNGGLNGSIRALTTKDGALYVGGNFQTTSDGSLNNLNGLARWKYSTPNSKWEALIKPNTDVISNSVETLQFVNELLLVGGSSIHGQRRALGIFDTQIGDWVKSTLGVYFGNLTKVITSSPDSQMIYLAGNVDAVGAISAPSAAILSNDQSGNPNLSGLNFQTNETATQLETNQFSAMTSNLLGSSISPSQSHLKTQDLSLIISNHHLLKRRQSIDMNSPNVSLPNSLTDTASSTILTGAFWKSNQLVIGGRFVSTDSVSNIGIYDLDNSILRPLNGDKLLQGSVLTIKIVGDLAWIGGLFVSPSGKIGLDTYNLTSGQWATRAMAGVVGYNNTNVSVRVIKSKFTGDVLVGGKFQQVGQLSCQSICLWSAKDNQWMNLGSGLKGLVNGIEVMGKTQDLVLAIGKFELNQTIPDASIATWNFNSQQPLWTPIGSQELIPGSIESIVLGELDQGVSDGMFIAGERSDGRGSFLMMWKNNDWSSVVGIDSSSQIEHVAFVPIRNPSTTINFQNGIKSDRMLMVSGLITLSGGKLTEKFGSVLYDGKKWYPYLTSLDSKGQAGILSRIVTRADGFRSTLRHIHSVAIVILISMAISFGIVFLGVLTGVLIGLKKKSSEKKKTLYPIGGMMTGIEDEEEDDTDGQRAMADEMSERQARRPISLLATIDAATAAMAERMHMRNDQGDVDLRKEDESIDDQAISGGMEKMAVGSFGSNKLRSDQAENILEDYIEVDEDLGEDIDVRRARWSFEPQLPGEIAVGAGESVEVRDRSNQEWWLVRRADGVEGVVPADWFL</sequence>
<dbReference type="PANTHER" id="PTHR31778:SF2">
    <property type="entry name" value="BUD SITE SELECTION PROTEIN RAX2"/>
    <property type="match status" value="1"/>
</dbReference>
<dbReference type="InterPro" id="IPR048265">
    <property type="entry name" value="Rax2-like_third"/>
</dbReference>
<keyword evidence="5" id="KW-0732">Signal</keyword>
<dbReference type="Pfam" id="PF20843">
    <property type="entry name" value="Rax2_3"/>
    <property type="match status" value="1"/>
</dbReference>
<dbReference type="Proteomes" id="UP000765509">
    <property type="component" value="Unassembled WGS sequence"/>
</dbReference>
<keyword evidence="8" id="KW-1185">Reference proteome</keyword>
<gene>
    <name evidence="7" type="ORF">O181_012396</name>
</gene>
<dbReference type="Pfam" id="PF20842">
    <property type="entry name" value="Rax2_2"/>
    <property type="match status" value="1"/>
</dbReference>
<proteinExistence type="predicted"/>
<dbReference type="Pfam" id="PF12768">
    <property type="entry name" value="Rax2"/>
    <property type="match status" value="1"/>
</dbReference>
<evidence type="ECO:0000313" key="7">
    <source>
        <dbReference type="EMBL" id="MBW0472681.1"/>
    </source>
</evidence>
<dbReference type="Gene3D" id="2.30.30.40">
    <property type="entry name" value="SH3 Domains"/>
    <property type="match status" value="1"/>
</dbReference>
<evidence type="ECO:0000256" key="1">
    <source>
        <dbReference type="ARBA" id="ARBA00022443"/>
    </source>
</evidence>
<dbReference type="OrthoDB" id="2503993at2759"/>
<dbReference type="SUPFAM" id="SSF50965">
    <property type="entry name" value="Galactose oxidase, central domain"/>
    <property type="match status" value="1"/>
</dbReference>
<protein>
    <recommendedName>
        <fullName evidence="6">SH3 domain-containing protein</fullName>
    </recommendedName>
</protein>
<dbReference type="InterPro" id="IPR036028">
    <property type="entry name" value="SH3-like_dom_sf"/>
</dbReference>